<accession>A0A2N0TYJ6</accession>
<dbReference type="Pfam" id="PF13166">
    <property type="entry name" value="AAA_13"/>
    <property type="match status" value="1"/>
</dbReference>
<protein>
    <recommendedName>
        <fullName evidence="1">Protein CR006 P-loop domain-containing protein</fullName>
    </recommendedName>
</protein>
<name>A0A2N0TYJ6_9FLAO</name>
<evidence type="ECO:0000313" key="4">
    <source>
        <dbReference type="Proteomes" id="UP000176009"/>
    </source>
</evidence>
<dbReference type="Proteomes" id="UP000232533">
    <property type="component" value="Unassembled WGS sequence"/>
</dbReference>
<evidence type="ECO:0000313" key="3">
    <source>
        <dbReference type="EMBL" id="PKD19823.1"/>
    </source>
</evidence>
<feature type="domain" description="Protein CR006 P-loop" evidence="1">
    <location>
        <begin position="16"/>
        <end position="734"/>
    </location>
</feature>
<sequence length="767" mass="90389">MTSIDQFGVLDDFKWNRDNKLQDFKEKNIIYGWNYSGKTTLSRLFSSLKNKKLHEDFNSAKFKLKTTDSDEFDYTLIDSFPYNIAVFNQEYIQSKLNWNSKTELGHPIAFDVGENVETRKTIQDLEDSVAKIEKRAEPIKSVIALYDEYEKNHFTTVSKQIRLTVFDNTERFDKGSFKTVLKDLDEDQVENKILEDDDAEELKKISNSKNDFDIHDEIKYESNFHNLKVRTENLLKQEPPKDRIIEILDENKELRDWTERGLDFDENKEECAFCGNNVSEERIKLLQEYFSNASQTLRQEIEDLKLLINQEISNLDLIAIPNSKNDFTESVREEIAEKLKVFPGLKKNYKSCLKKLIAELNRKEDGNIFNALKIEDFQCDDANFSEWFIEMNKDISRHNNLVNNFDETRKDARNRLITHLVADFIHSEKFFEKEKSAQKAERRLNAHKKYIDKQNLLIQEKRDSLKTITKGKDQLNKFIQKFLNRKDIAIQVTSEDKFMLYRGDKPAINLSEGEKTAIAFSYFLVDYESMGLEMMCKTIIFIDDPISSLDTNHIAQVYSLINSFFFRKNIDQQNPDKVINCFLQFFISTHNFEFFSFLKDSANLKKRKKVRNEQGVTSQIPNCGFYQMQKLDSSKSILKTLPNELKNYKSEYIYLFKLIYEYRVKIDAGEDTYDILMPNAIRRFLEIYTLMKIPNEPDSVENRIEELVDDITQFKLLNHFSHFTSFEKTTRHDELLMVLPDATQELFDLLKLDEKHYSSLKKAIKAA</sequence>
<dbReference type="EMBL" id="MJBR01000012">
    <property type="protein sequence ID" value="OEY72924.1"/>
    <property type="molecule type" value="Genomic_DNA"/>
</dbReference>
<dbReference type="AlphaFoldDB" id="A0A2N0TYJ6"/>
<keyword evidence="4" id="KW-1185">Reference proteome</keyword>
<dbReference type="Gene3D" id="3.40.50.300">
    <property type="entry name" value="P-loop containing nucleotide triphosphate hydrolases"/>
    <property type="match status" value="1"/>
</dbReference>
<evidence type="ECO:0000313" key="2">
    <source>
        <dbReference type="EMBL" id="OEY72924.1"/>
    </source>
</evidence>
<evidence type="ECO:0000259" key="1">
    <source>
        <dbReference type="Pfam" id="PF13166"/>
    </source>
</evidence>
<reference evidence="2 4" key="2">
    <citation type="submission" date="2016-09" db="EMBL/GenBank/DDBJ databases">
        <title>Genome Sequence of Salegentibacter salarius,Isolated from a Marine Solar Saltern of the Yellow Sea in South Korea.</title>
        <authorList>
            <person name="Zheng Q."/>
            <person name="Liu Y."/>
        </authorList>
    </citation>
    <scope>NUCLEOTIDE SEQUENCE [LARGE SCALE GENOMIC DNA]</scope>
    <source>
        <strain evidence="2 4">KCTC 12974</strain>
    </source>
</reference>
<proteinExistence type="predicted"/>
<dbReference type="Proteomes" id="UP000176009">
    <property type="component" value="Unassembled WGS sequence"/>
</dbReference>
<organism evidence="3 5">
    <name type="scientific">Salegentibacter salarius</name>
    <dbReference type="NCBI Taxonomy" id="435906"/>
    <lineage>
        <taxon>Bacteria</taxon>
        <taxon>Pseudomonadati</taxon>
        <taxon>Bacteroidota</taxon>
        <taxon>Flavobacteriia</taxon>
        <taxon>Flavobacteriales</taxon>
        <taxon>Flavobacteriaceae</taxon>
        <taxon>Salegentibacter</taxon>
    </lineage>
</organism>
<dbReference type="InterPro" id="IPR027417">
    <property type="entry name" value="P-loop_NTPase"/>
</dbReference>
<comment type="caution">
    <text evidence="3">The sequence shown here is derived from an EMBL/GenBank/DDBJ whole genome shotgun (WGS) entry which is preliminary data.</text>
</comment>
<dbReference type="EMBL" id="LKTR01000012">
    <property type="protein sequence ID" value="PKD19823.1"/>
    <property type="molecule type" value="Genomic_DNA"/>
</dbReference>
<evidence type="ECO:0000313" key="5">
    <source>
        <dbReference type="Proteomes" id="UP000232533"/>
    </source>
</evidence>
<dbReference type="SUPFAM" id="SSF52540">
    <property type="entry name" value="P-loop containing nucleoside triphosphate hydrolases"/>
    <property type="match status" value="1"/>
</dbReference>
<dbReference type="InterPro" id="IPR026866">
    <property type="entry name" value="CR006_AAA"/>
</dbReference>
<reference evidence="3 5" key="1">
    <citation type="submission" date="2015-10" db="EMBL/GenBank/DDBJ databases">
        <title>Draft genome sequence of Salegentibacter salinarum KCTC 12975.</title>
        <authorList>
            <person name="Lin W."/>
            <person name="Zheng Q."/>
        </authorList>
    </citation>
    <scope>NUCLEOTIDE SEQUENCE [LARGE SCALE GENOMIC DNA]</scope>
    <source>
        <strain evidence="3 5">KCTC 12974</strain>
    </source>
</reference>
<gene>
    <name evidence="3" type="ORF">APR40_01690</name>
    <name evidence="2" type="ORF">BHS39_01690</name>
</gene>